<protein>
    <submittedName>
        <fullName evidence="1">Uncharacterized protein</fullName>
    </submittedName>
</protein>
<comment type="caution">
    <text evidence="1">The sequence shown here is derived from an EMBL/GenBank/DDBJ whole genome shotgun (WGS) entry which is preliminary data.</text>
</comment>
<organism evidence="1 2">
    <name type="scientific">Persicobacter diffluens</name>
    <dbReference type="NCBI Taxonomy" id="981"/>
    <lineage>
        <taxon>Bacteria</taxon>
        <taxon>Pseudomonadati</taxon>
        <taxon>Bacteroidota</taxon>
        <taxon>Cytophagia</taxon>
        <taxon>Cytophagales</taxon>
        <taxon>Persicobacteraceae</taxon>
        <taxon>Persicobacter</taxon>
    </lineage>
</organism>
<sequence>MKNFFAATLVCCTISANAMHPNELDTHKKLRLSRTELKGRNALRAMSAQELLDLEEAFKLEKHDTHKKIKKNKVWKWSTFGIGLVTPYCWPVAIAGPCATPVKKYKQHLTALTHQLSLIEEVKSEGETQR</sequence>
<keyword evidence="2" id="KW-1185">Reference proteome</keyword>
<proteinExistence type="predicted"/>
<gene>
    <name evidence="1" type="ORF">PEDI_56550</name>
</gene>
<accession>A0AAN4W5N7</accession>
<dbReference type="EMBL" id="BQKE01000014">
    <property type="protein sequence ID" value="GJM65103.1"/>
    <property type="molecule type" value="Genomic_DNA"/>
</dbReference>
<name>A0AAN4W5N7_9BACT</name>
<dbReference type="AlphaFoldDB" id="A0AAN4W5N7"/>
<evidence type="ECO:0000313" key="2">
    <source>
        <dbReference type="Proteomes" id="UP001310022"/>
    </source>
</evidence>
<evidence type="ECO:0000313" key="1">
    <source>
        <dbReference type="EMBL" id="GJM65103.1"/>
    </source>
</evidence>
<reference evidence="1 2" key="1">
    <citation type="submission" date="2021-12" db="EMBL/GenBank/DDBJ databases">
        <title>Genome sequencing of bacteria with rrn-lacking chromosome and rrn-plasmid.</title>
        <authorList>
            <person name="Anda M."/>
            <person name="Iwasaki W."/>
        </authorList>
    </citation>
    <scope>NUCLEOTIDE SEQUENCE [LARGE SCALE GENOMIC DNA]</scope>
    <source>
        <strain evidence="1 2">NBRC 15940</strain>
    </source>
</reference>
<dbReference type="Proteomes" id="UP001310022">
    <property type="component" value="Unassembled WGS sequence"/>
</dbReference>